<feature type="compositionally biased region" description="Low complexity" evidence="2">
    <location>
        <begin position="191"/>
        <end position="200"/>
    </location>
</feature>
<dbReference type="Pfam" id="PF00571">
    <property type="entry name" value="CBS"/>
    <property type="match status" value="2"/>
</dbReference>
<dbReference type="InterPro" id="IPR046342">
    <property type="entry name" value="CBS_dom_sf"/>
</dbReference>
<feature type="transmembrane region" description="Helical" evidence="3">
    <location>
        <begin position="106"/>
        <end position="123"/>
    </location>
</feature>
<dbReference type="AlphaFoldDB" id="A0A9X1RF84"/>
<dbReference type="EMBL" id="JAKLJA010000001">
    <property type="protein sequence ID" value="MCG5071761.1"/>
    <property type="molecule type" value="Genomic_DNA"/>
</dbReference>
<dbReference type="Proteomes" id="UP001139308">
    <property type="component" value="Unassembled WGS sequence"/>
</dbReference>
<feature type="transmembrane region" description="Helical" evidence="3">
    <location>
        <begin position="29"/>
        <end position="47"/>
    </location>
</feature>
<keyword evidence="1" id="KW-0129">CBS domain</keyword>
<dbReference type="PANTHER" id="PTHR33741">
    <property type="entry name" value="TRANSMEMBRANE PROTEIN DDB_G0269096-RELATED"/>
    <property type="match status" value="1"/>
</dbReference>
<sequence length="373" mass="39576">MPRFALHDWLTNFIPHPGAPEWRERVRRAGGALLGIAFTGIATHLLFGRAGDIPMLVAPMGASAVLLFGASESPLAQPWSIVGGNLVSALVGVACAQWIADPVLSAAVAVALAISAMFLCRCVHPPSGAVALTAVLGGPAVHALGFRFVAAPILFQSFALLSAALVFHALTGHRYPRAAWRVTAPASGQASGQASTSSAQLAPAQQAGAVTDPQRLSFDELTCEEFMTSADHAVPLTMGRHAAWEMLRRHGVHALPVVDDAHRFVGTVTHHELANGQPVGLVRRLWRALRRKTVQMEETVEAVMASGVQAVHRATPLAHLAAIFADNSCYEIPVLDDARRLIGVVKHTDMIRWLHQHAGAAYADAARPLADAS</sequence>
<keyword evidence="3" id="KW-0812">Transmembrane</keyword>
<dbReference type="PANTHER" id="PTHR33741:SF5">
    <property type="entry name" value="TRANSMEMBRANE PROTEIN DDB_G0269096-RELATED"/>
    <property type="match status" value="1"/>
</dbReference>
<keyword evidence="6" id="KW-1185">Reference proteome</keyword>
<feature type="transmembrane region" description="Helical" evidence="3">
    <location>
        <begin position="153"/>
        <end position="171"/>
    </location>
</feature>
<comment type="caution">
    <text evidence="5">The sequence shown here is derived from an EMBL/GenBank/DDBJ whole genome shotgun (WGS) entry which is preliminary data.</text>
</comment>
<dbReference type="Pfam" id="PF04982">
    <property type="entry name" value="TM_HPP"/>
    <property type="match status" value="1"/>
</dbReference>
<evidence type="ECO:0000313" key="5">
    <source>
        <dbReference type="EMBL" id="MCG5071761.1"/>
    </source>
</evidence>
<feature type="domain" description="CBS" evidence="4">
    <location>
        <begin position="304"/>
        <end position="361"/>
    </location>
</feature>
<dbReference type="PROSITE" id="PS51371">
    <property type="entry name" value="CBS"/>
    <property type="match status" value="2"/>
</dbReference>
<feature type="region of interest" description="Disordered" evidence="2">
    <location>
        <begin position="191"/>
        <end position="211"/>
    </location>
</feature>
<dbReference type="SMART" id="SM00116">
    <property type="entry name" value="CBS"/>
    <property type="match status" value="2"/>
</dbReference>
<evidence type="ECO:0000256" key="1">
    <source>
        <dbReference type="PROSITE-ProRule" id="PRU00703"/>
    </source>
</evidence>
<gene>
    <name evidence="5" type="ORF">L5014_00055</name>
</gene>
<accession>A0A9X1RF84</accession>
<organism evidence="5 6">
    <name type="scientific">Paraburkholderia tagetis</name>
    <dbReference type="NCBI Taxonomy" id="2913261"/>
    <lineage>
        <taxon>Bacteria</taxon>
        <taxon>Pseudomonadati</taxon>
        <taxon>Pseudomonadota</taxon>
        <taxon>Betaproteobacteria</taxon>
        <taxon>Burkholderiales</taxon>
        <taxon>Burkholderiaceae</taxon>
        <taxon>Paraburkholderia</taxon>
    </lineage>
</organism>
<evidence type="ECO:0000313" key="6">
    <source>
        <dbReference type="Proteomes" id="UP001139308"/>
    </source>
</evidence>
<dbReference type="InterPro" id="IPR058581">
    <property type="entry name" value="TM_HPP"/>
</dbReference>
<dbReference type="SUPFAM" id="SSF54631">
    <property type="entry name" value="CBS-domain pair"/>
    <property type="match status" value="1"/>
</dbReference>
<evidence type="ECO:0000256" key="3">
    <source>
        <dbReference type="SAM" id="Phobius"/>
    </source>
</evidence>
<keyword evidence="3" id="KW-1133">Transmembrane helix</keyword>
<feature type="domain" description="CBS" evidence="4">
    <location>
        <begin position="227"/>
        <end position="285"/>
    </location>
</feature>
<dbReference type="RefSeq" id="WP_238461551.1">
    <property type="nucleotide sequence ID" value="NZ_JAKLJA010000001.1"/>
</dbReference>
<name>A0A9X1RF84_9BURK</name>
<proteinExistence type="predicted"/>
<protein>
    <submittedName>
        <fullName evidence="5">HPP family protein</fullName>
    </submittedName>
</protein>
<dbReference type="Gene3D" id="3.10.580.10">
    <property type="entry name" value="CBS-domain"/>
    <property type="match status" value="1"/>
</dbReference>
<reference evidence="5" key="1">
    <citation type="submission" date="2022-01" db="EMBL/GenBank/DDBJ databases">
        <title>Genome sequence and assembly of Parabukholderia sp. RG36.</title>
        <authorList>
            <person name="Chhetri G."/>
        </authorList>
    </citation>
    <scope>NUCLEOTIDE SEQUENCE</scope>
    <source>
        <strain evidence="5">RG36</strain>
    </source>
</reference>
<feature type="transmembrane region" description="Helical" evidence="3">
    <location>
        <begin position="130"/>
        <end position="147"/>
    </location>
</feature>
<dbReference type="InterPro" id="IPR007065">
    <property type="entry name" value="HPP"/>
</dbReference>
<keyword evidence="3" id="KW-0472">Membrane</keyword>
<evidence type="ECO:0000259" key="4">
    <source>
        <dbReference type="PROSITE" id="PS51371"/>
    </source>
</evidence>
<dbReference type="InterPro" id="IPR000644">
    <property type="entry name" value="CBS_dom"/>
</dbReference>
<evidence type="ECO:0000256" key="2">
    <source>
        <dbReference type="SAM" id="MobiDB-lite"/>
    </source>
</evidence>